<feature type="compositionally biased region" description="Polar residues" evidence="2">
    <location>
        <begin position="64"/>
        <end position="100"/>
    </location>
</feature>
<feature type="compositionally biased region" description="Polar residues" evidence="2">
    <location>
        <begin position="949"/>
        <end position="960"/>
    </location>
</feature>
<feature type="compositionally biased region" description="Polar residues" evidence="2">
    <location>
        <begin position="376"/>
        <end position="391"/>
    </location>
</feature>
<evidence type="ECO:0000313" key="4">
    <source>
        <dbReference type="EMBL" id="CEO49577.1"/>
    </source>
</evidence>
<evidence type="ECO:0008006" key="5">
    <source>
        <dbReference type="Google" id="ProtNLM"/>
    </source>
</evidence>
<feature type="compositionally biased region" description="Low complexity" evidence="2">
    <location>
        <begin position="101"/>
        <end position="126"/>
    </location>
</feature>
<feature type="region of interest" description="Disordered" evidence="2">
    <location>
        <begin position="1"/>
        <end position="134"/>
    </location>
</feature>
<feature type="compositionally biased region" description="Polar residues" evidence="2">
    <location>
        <begin position="925"/>
        <end position="936"/>
    </location>
</feature>
<evidence type="ECO:0000256" key="3">
    <source>
        <dbReference type="SAM" id="Phobius"/>
    </source>
</evidence>
<keyword evidence="3" id="KW-0812">Transmembrane</keyword>
<reference evidence="4" key="1">
    <citation type="submission" date="2015-01" db="EMBL/GenBank/DDBJ databases">
        <authorList>
            <person name="Durling Mikael"/>
        </authorList>
    </citation>
    <scope>NUCLEOTIDE SEQUENCE</scope>
</reference>
<name>A0A0B7K1X4_BIOOC</name>
<feature type="transmembrane region" description="Helical" evidence="3">
    <location>
        <begin position="172"/>
        <end position="199"/>
    </location>
</feature>
<organism evidence="4">
    <name type="scientific">Bionectria ochroleuca</name>
    <name type="common">Gliocladium roseum</name>
    <dbReference type="NCBI Taxonomy" id="29856"/>
    <lineage>
        <taxon>Eukaryota</taxon>
        <taxon>Fungi</taxon>
        <taxon>Dikarya</taxon>
        <taxon>Ascomycota</taxon>
        <taxon>Pezizomycotina</taxon>
        <taxon>Sordariomycetes</taxon>
        <taxon>Hypocreomycetidae</taxon>
        <taxon>Hypocreales</taxon>
        <taxon>Bionectriaceae</taxon>
        <taxon>Clonostachys</taxon>
    </lineage>
</organism>
<feature type="region of interest" description="Disordered" evidence="2">
    <location>
        <begin position="584"/>
        <end position="610"/>
    </location>
</feature>
<feature type="region of interest" description="Disordered" evidence="2">
    <location>
        <begin position="365"/>
        <end position="416"/>
    </location>
</feature>
<feature type="coiled-coil region" evidence="1">
    <location>
        <begin position="616"/>
        <end position="689"/>
    </location>
</feature>
<keyword evidence="1" id="KW-0175">Coiled coil</keyword>
<proteinExistence type="predicted"/>
<keyword evidence="3" id="KW-1133">Transmembrane helix</keyword>
<feature type="coiled-coil region" evidence="1">
    <location>
        <begin position="717"/>
        <end position="769"/>
    </location>
</feature>
<sequence>MPRGVGSSKRTSGAGQRDTRHENGLVGPATAKRAVGNKNSGQYEGAARSGAENVPGQAGLPSPNAHNNGSAYQHQLNGNGNTKGSRNGNANGDANSMGNQLSTRRTSLGTSSDETSSESGGSNMGNHSGGAMDGLHRQIDVNATKNFDVHRDSGPLELVTTVLKTLPIHDTLAILIILMHVPSVSLTFIYAIFTCLTFVPPVTTSSGMNINFAEIFDGNSTTPSPVTVMCMDLFFLLFWLFLWQPLQDILLDFAKPIIAITLGGGSGARDGSSRGLTSCFIWVVFHHVLRGTRLHWTRFVRHIPENLPIPSTLQDTFNFPTESYDMRSGVGWVKSVLAVHILTQGIVRYVKEWYLRREKVGAQANMSDPEAGKSAGGSNDLSTDAGFSTTDAEAGIQHAPPPPPTTMSKKRRKQSTQIRLQQPLWAALASTKIVVMKEYELSHATSEQAGSNATDVHNLGNAPFEKEPCHIWISYVGSDEVCFNTSHFEDDDEDDEQKSCQGENGEYISSQAKHPQRPLYVRVNNAFWQPTRMFPLEKQSEDQVGTQWTGDIYGLRPASKYVCEFVDRRTDEVLFKTTIRTVHEPQKETDSGAPSAANGQPSLRPDSPATTLKTSIQAAESRLFDERNRLKASRKEWKSRTNALKKEIELTDHQLATAGNSDEKFRQKVRQQETQKSQAERDTEAVAEQLKKFDTAPELSDRRKKLDRQYGGEKSMYDVAKKEYEEFKSKLEKEVKNTGLEKSNLVSKVNKIKTRINRVETELNNISDANARGLDEVQRRHQERLHWEENTNAIEANYQERLNHIQASNVIKVEQIRALEAQLATFLDPHGAMALDPNGAMALDPNGGMGVDLDTYDEHYQQQHLQSWNPNPAAAPHVPSIWMSSSELMPSISATSGVTSGWQPAMAPAFEPSKGFKSRGRSSSMLSDISGFTQSTNEEDSPPGHSLSYGWNANTFTPVRNTGYGRRDENNSGGSGNGSVSASPSP</sequence>
<evidence type="ECO:0000256" key="1">
    <source>
        <dbReference type="SAM" id="Coils"/>
    </source>
</evidence>
<dbReference type="EMBL" id="CDPU01000015">
    <property type="protein sequence ID" value="CEO49577.1"/>
    <property type="molecule type" value="Genomic_DNA"/>
</dbReference>
<dbReference type="AlphaFoldDB" id="A0A0B7K1X4"/>
<accession>A0A0B7K1X4</accession>
<feature type="region of interest" description="Disordered" evidence="2">
    <location>
        <begin position="911"/>
        <end position="986"/>
    </location>
</feature>
<protein>
    <recommendedName>
        <fullName evidence="5">Ubiquitination network signaling protein</fullName>
    </recommendedName>
</protein>
<keyword evidence="3" id="KW-0472">Membrane</keyword>
<gene>
    <name evidence="4" type="ORF">BN869_000005634_1</name>
</gene>
<evidence type="ECO:0000256" key="2">
    <source>
        <dbReference type="SAM" id="MobiDB-lite"/>
    </source>
</evidence>